<protein>
    <submittedName>
        <fullName evidence="2">Uncharacterized protein</fullName>
    </submittedName>
</protein>
<reference evidence="2" key="1">
    <citation type="journal article" date="2021" name="Nat. Commun.">
        <title>Genetic determinants of endophytism in the Arabidopsis root mycobiome.</title>
        <authorList>
            <person name="Mesny F."/>
            <person name="Miyauchi S."/>
            <person name="Thiergart T."/>
            <person name="Pickel B."/>
            <person name="Atanasova L."/>
            <person name="Karlsson M."/>
            <person name="Huettel B."/>
            <person name="Barry K.W."/>
            <person name="Haridas S."/>
            <person name="Chen C."/>
            <person name="Bauer D."/>
            <person name="Andreopoulos W."/>
            <person name="Pangilinan J."/>
            <person name="LaButti K."/>
            <person name="Riley R."/>
            <person name="Lipzen A."/>
            <person name="Clum A."/>
            <person name="Drula E."/>
            <person name="Henrissat B."/>
            <person name="Kohler A."/>
            <person name="Grigoriev I.V."/>
            <person name="Martin F.M."/>
            <person name="Hacquard S."/>
        </authorList>
    </citation>
    <scope>NUCLEOTIDE SEQUENCE</scope>
    <source>
        <strain evidence="2">MPI-CAGE-CH-0235</strain>
    </source>
</reference>
<dbReference type="AlphaFoldDB" id="A0A8K0WM98"/>
<comment type="caution">
    <text evidence="2">The sequence shown here is derived from an EMBL/GenBank/DDBJ whole genome shotgun (WGS) entry which is preliminary data.</text>
</comment>
<dbReference type="Proteomes" id="UP000813444">
    <property type="component" value="Unassembled WGS sequence"/>
</dbReference>
<dbReference type="EMBL" id="JAGPNK010000015">
    <property type="protein sequence ID" value="KAH7308465.1"/>
    <property type="molecule type" value="Genomic_DNA"/>
</dbReference>
<organism evidence="2 3">
    <name type="scientific">Stachybotrys elegans</name>
    <dbReference type="NCBI Taxonomy" id="80388"/>
    <lineage>
        <taxon>Eukaryota</taxon>
        <taxon>Fungi</taxon>
        <taxon>Dikarya</taxon>
        <taxon>Ascomycota</taxon>
        <taxon>Pezizomycotina</taxon>
        <taxon>Sordariomycetes</taxon>
        <taxon>Hypocreomycetidae</taxon>
        <taxon>Hypocreales</taxon>
        <taxon>Stachybotryaceae</taxon>
        <taxon>Stachybotrys</taxon>
    </lineage>
</organism>
<accession>A0A8K0WM98</accession>
<sequence length="70" mass="7792">MDGMGWAEMGGRSLGRARNKPAADDRRQATDRHRPQAQTTDQARERADMIGRQAGQAKRREQRPSRCGAG</sequence>
<evidence type="ECO:0000256" key="1">
    <source>
        <dbReference type="SAM" id="MobiDB-lite"/>
    </source>
</evidence>
<evidence type="ECO:0000313" key="3">
    <source>
        <dbReference type="Proteomes" id="UP000813444"/>
    </source>
</evidence>
<gene>
    <name evidence="2" type="ORF">B0I35DRAFT_442001</name>
</gene>
<evidence type="ECO:0000313" key="2">
    <source>
        <dbReference type="EMBL" id="KAH7308465.1"/>
    </source>
</evidence>
<name>A0A8K0WM98_9HYPO</name>
<feature type="region of interest" description="Disordered" evidence="1">
    <location>
        <begin position="1"/>
        <end position="70"/>
    </location>
</feature>
<keyword evidence="3" id="KW-1185">Reference proteome</keyword>
<proteinExistence type="predicted"/>
<feature type="compositionally biased region" description="Basic and acidic residues" evidence="1">
    <location>
        <begin position="21"/>
        <end position="34"/>
    </location>
</feature>